<dbReference type="Proteomes" id="UP000295606">
    <property type="component" value="Unassembled WGS sequence"/>
</dbReference>
<dbReference type="AlphaFoldDB" id="A0A4R5L228"/>
<name>A0A4R5L228_9BURK</name>
<keyword evidence="1" id="KW-0732">Signal</keyword>
<dbReference type="EMBL" id="SMOD01000057">
    <property type="protein sequence ID" value="TDG02600.1"/>
    <property type="molecule type" value="Genomic_DNA"/>
</dbReference>
<comment type="caution">
    <text evidence="3">The sequence shown here is derived from an EMBL/GenBank/DDBJ whole genome shotgun (WGS) entry which is preliminary data.</text>
</comment>
<feature type="chain" id="PRO_5020608009" evidence="1">
    <location>
        <begin position="34"/>
        <end position="127"/>
    </location>
</feature>
<gene>
    <name evidence="3" type="ORF">E1N52_38820</name>
</gene>
<dbReference type="PROSITE" id="PS50914">
    <property type="entry name" value="BON"/>
    <property type="match status" value="1"/>
</dbReference>
<organism evidence="3 4">
    <name type="scientific">Paraburkholderia guartelaensis</name>
    <dbReference type="NCBI Taxonomy" id="2546446"/>
    <lineage>
        <taxon>Bacteria</taxon>
        <taxon>Pseudomonadati</taxon>
        <taxon>Pseudomonadota</taxon>
        <taxon>Betaproteobacteria</taxon>
        <taxon>Burkholderiales</taxon>
        <taxon>Burkholderiaceae</taxon>
        <taxon>Paraburkholderia</taxon>
    </lineage>
</organism>
<feature type="domain" description="BON" evidence="2">
    <location>
        <begin position="56"/>
        <end position="124"/>
    </location>
</feature>
<dbReference type="OrthoDB" id="9009258at2"/>
<dbReference type="RefSeq" id="WP_133189920.1">
    <property type="nucleotide sequence ID" value="NZ_SMOD01000057.1"/>
</dbReference>
<evidence type="ECO:0000256" key="1">
    <source>
        <dbReference type="SAM" id="SignalP"/>
    </source>
</evidence>
<dbReference type="Pfam" id="PF04972">
    <property type="entry name" value="BON"/>
    <property type="match status" value="1"/>
</dbReference>
<accession>A0A4R5L228</accession>
<proteinExistence type="predicted"/>
<feature type="signal peptide" evidence="1">
    <location>
        <begin position="1"/>
        <end position="33"/>
    </location>
</feature>
<evidence type="ECO:0000259" key="2">
    <source>
        <dbReference type="PROSITE" id="PS50914"/>
    </source>
</evidence>
<dbReference type="InterPro" id="IPR007055">
    <property type="entry name" value="BON_dom"/>
</dbReference>
<evidence type="ECO:0000313" key="3">
    <source>
        <dbReference type="EMBL" id="TDG02600.1"/>
    </source>
</evidence>
<reference evidence="3 4" key="1">
    <citation type="submission" date="2019-03" db="EMBL/GenBank/DDBJ databases">
        <title>Paraburkholderia sp. isolated from native Mimosa gymnas in Guartela State Park, Brazil.</title>
        <authorList>
            <person name="Paulitsch F."/>
            <person name="Hungria M."/>
            <person name="Delamuta J.R.M."/>
            <person name="Ribeiro R.A."/>
            <person name="Dall'Agnol R."/>
            <person name="Silva J.S.B."/>
        </authorList>
    </citation>
    <scope>NUCLEOTIDE SEQUENCE [LARGE SCALE GENOMIC DNA]</scope>
    <source>
        <strain evidence="3 4">CNPSo 3008</strain>
    </source>
</reference>
<protein>
    <submittedName>
        <fullName evidence="3">BON domain-containing protein</fullName>
    </submittedName>
</protein>
<sequence>MINPPSNSMNIKRQISSALVATFFAIVACGAQATQQEATASAPSAMLMDTMASSVGDRKLARQIASRLARTRGLNSTQILVKAHDSIVTLNGSVSDSGQIPLATEAARQVGGTVRVENRIRVAGASL</sequence>
<dbReference type="Gene3D" id="3.30.1340.30">
    <property type="match status" value="1"/>
</dbReference>
<evidence type="ECO:0000313" key="4">
    <source>
        <dbReference type="Proteomes" id="UP000295606"/>
    </source>
</evidence>